<evidence type="ECO:0000256" key="1">
    <source>
        <dbReference type="ARBA" id="ARBA00023015"/>
    </source>
</evidence>
<gene>
    <name evidence="7" type="ORF">G0028_08855</name>
</gene>
<keyword evidence="8" id="KW-1185">Reference proteome</keyword>
<dbReference type="CDD" id="cd00090">
    <property type="entry name" value="HTH_ARSR"/>
    <property type="match status" value="1"/>
</dbReference>
<proteinExistence type="predicted"/>
<keyword evidence="3" id="KW-0010">Activator</keyword>
<dbReference type="PANTHER" id="PTHR30154:SF0">
    <property type="entry name" value="LEUCINE-RESPONSIVE REGULATORY PROTEIN"/>
    <property type="match status" value="1"/>
</dbReference>
<dbReference type="InterPro" id="IPR036388">
    <property type="entry name" value="WH-like_DNA-bd_sf"/>
</dbReference>
<evidence type="ECO:0000313" key="8">
    <source>
        <dbReference type="Proteomes" id="UP000593966"/>
    </source>
</evidence>
<evidence type="ECO:0000256" key="2">
    <source>
        <dbReference type="ARBA" id="ARBA00023125"/>
    </source>
</evidence>
<dbReference type="GO" id="GO:0043565">
    <property type="term" value="F:sequence-specific DNA binding"/>
    <property type="evidence" value="ECO:0007669"/>
    <property type="project" value="InterPro"/>
</dbReference>
<dbReference type="Gene3D" id="3.30.70.920">
    <property type="match status" value="1"/>
</dbReference>
<organism evidence="7 8">
    <name type="scientific">Acinetobacter piscicola</name>
    <dbReference type="NCBI Taxonomy" id="2006115"/>
    <lineage>
        <taxon>Bacteria</taxon>
        <taxon>Pseudomonadati</taxon>
        <taxon>Pseudomonadota</taxon>
        <taxon>Gammaproteobacteria</taxon>
        <taxon>Moraxellales</taxon>
        <taxon>Moraxellaceae</taxon>
        <taxon>Acinetobacter</taxon>
    </lineage>
</organism>
<keyword evidence="1" id="KW-0805">Transcription regulation</keyword>
<dbReference type="PANTHER" id="PTHR30154">
    <property type="entry name" value="LEUCINE-RESPONSIVE REGULATORY PROTEIN"/>
    <property type="match status" value="1"/>
</dbReference>
<keyword evidence="4" id="KW-0804">Transcription</keyword>
<sequence length="165" mass="18398">MDSGFLSLDRIDIKILDILQKEGRISNTKLAEEVNLSATAALARVQKLTAEGYILGYEAKLNPVLLGANFVVFVEILLDKTTPNALDAFSDAVVQYPEIMACHMISGGFDFLVKIRCANMDEFRRISGSVLWQLPGVKETRSYPVMEVIKDSAQLHLNLKPRIKK</sequence>
<feature type="domain" description="HTH asnC-type" evidence="6">
    <location>
        <begin position="8"/>
        <end position="69"/>
    </location>
</feature>
<dbReference type="PRINTS" id="PR00033">
    <property type="entry name" value="HTHASNC"/>
</dbReference>
<dbReference type="InterPro" id="IPR036390">
    <property type="entry name" value="WH_DNA-bd_sf"/>
</dbReference>
<dbReference type="GO" id="GO:0006355">
    <property type="term" value="P:regulation of DNA-templated transcription"/>
    <property type="evidence" value="ECO:0007669"/>
    <property type="project" value="UniProtKB-ARBA"/>
</dbReference>
<dbReference type="Pfam" id="PF13412">
    <property type="entry name" value="HTH_24"/>
    <property type="match status" value="1"/>
</dbReference>
<dbReference type="GO" id="GO:0005829">
    <property type="term" value="C:cytosol"/>
    <property type="evidence" value="ECO:0007669"/>
    <property type="project" value="TreeGrafter"/>
</dbReference>
<dbReference type="Pfam" id="PF01037">
    <property type="entry name" value="AsnC_trans_reg"/>
    <property type="match status" value="1"/>
</dbReference>
<dbReference type="InterPro" id="IPR019887">
    <property type="entry name" value="Tscrpt_reg_AsnC/Lrp_C"/>
</dbReference>
<dbReference type="OrthoDB" id="166264at2"/>
<protein>
    <recommendedName>
        <fullName evidence="5">Leucine-responsive regulatory protein</fullName>
    </recommendedName>
</protein>
<evidence type="ECO:0000256" key="5">
    <source>
        <dbReference type="ARBA" id="ARBA00039227"/>
    </source>
</evidence>
<dbReference type="InterPro" id="IPR000485">
    <property type="entry name" value="AsnC-type_HTH_dom"/>
</dbReference>
<evidence type="ECO:0000256" key="3">
    <source>
        <dbReference type="ARBA" id="ARBA00023159"/>
    </source>
</evidence>
<reference evidence="7 8" key="1">
    <citation type="submission" date="2020-02" db="EMBL/GenBank/DDBJ databases">
        <title>Tigecycline-resistant Acinetobacter species from pigs and migratory birds.</title>
        <authorList>
            <person name="Chen C."/>
            <person name="Sun J."/>
            <person name="Liao X.-P."/>
            <person name="Liu Y.-H."/>
        </authorList>
    </citation>
    <scope>NUCLEOTIDE SEQUENCE [LARGE SCALE GENOMIC DNA]</scope>
    <source>
        <strain evidence="7 8">YH12207_T</strain>
    </source>
</reference>
<name>A0A4V1W1E3_9GAMM</name>
<evidence type="ECO:0000256" key="4">
    <source>
        <dbReference type="ARBA" id="ARBA00023163"/>
    </source>
</evidence>
<evidence type="ECO:0000259" key="6">
    <source>
        <dbReference type="PROSITE" id="PS50956"/>
    </source>
</evidence>
<dbReference type="SUPFAM" id="SSF46785">
    <property type="entry name" value="Winged helix' DNA-binding domain"/>
    <property type="match status" value="1"/>
</dbReference>
<dbReference type="InterPro" id="IPR019888">
    <property type="entry name" value="Tscrpt_reg_AsnC-like"/>
</dbReference>
<accession>A0A4V1W1E3</accession>
<dbReference type="Proteomes" id="UP000593966">
    <property type="component" value="Chromosome"/>
</dbReference>
<keyword evidence="2" id="KW-0238">DNA-binding</keyword>
<evidence type="ECO:0000313" key="7">
    <source>
        <dbReference type="EMBL" id="QOW45994.1"/>
    </source>
</evidence>
<dbReference type="AlphaFoldDB" id="A0A4V1W1E3"/>
<dbReference type="PROSITE" id="PS50956">
    <property type="entry name" value="HTH_ASNC_2"/>
    <property type="match status" value="1"/>
</dbReference>
<dbReference type="SMART" id="SM00344">
    <property type="entry name" value="HTH_ASNC"/>
    <property type="match status" value="1"/>
</dbReference>
<dbReference type="Gene3D" id="1.10.10.10">
    <property type="entry name" value="Winged helix-like DNA-binding domain superfamily/Winged helix DNA-binding domain"/>
    <property type="match status" value="1"/>
</dbReference>
<dbReference type="InterPro" id="IPR011008">
    <property type="entry name" value="Dimeric_a/b-barrel"/>
</dbReference>
<dbReference type="InterPro" id="IPR011991">
    <property type="entry name" value="ArsR-like_HTH"/>
</dbReference>
<dbReference type="SUPFAM" id="SSF54909">
    <property type="entry name" value="Dimeric alpha+beta barrel"/>
    <property type="match status" value="1"/>
</dbReference>
<dbReference type="RefSeq" id="WP_130073664.1">
    <property type="nucleotide sequence ID" value="NZ_CP048659.1"/>
</dbReference>
<dbReference type="EMBL" id="CP048659">
    <property type="protein sequence ID" value="QOW45994.1"/>
    <property type="molecule type" value="Genomic_DNA"/>
</dbReference>
<dbReference type="GO" id="GO:0043200">
    <property type="term" value="P:response to amino acid"/>
    <property type="evidence" value="ECO:0007669"/>
    <property type="project" value="TreeGrafter"/>
</dbReference>